<dbReference type="FunFam" id="3.30.160.60:FF:000446">
    <property type="entry name" value="Zinc finger protein"/>
    <property type="match status" value="2"/>
</dbReference>
<sequence>MDCTVLAFTGILSQISEFVKQCEVCRSGADKIHHLSEDQLVDSEIGLEAARGGEMTAAAPYQNNLEDYMRVQHVWGNEKHFTDIHSNQAELQRIVKHTSTGHSQVVLDQLNEQRNLNKFCDIALLIEGEEYRAHKSVLAANSKYFQDLFTEKGATSSQEAVVELAGFSKTSFLPLLDFCYTSCLIIEMLHLDDIISVAEHLKMEEVVNLCKQIQLEMEINKESYDGRSCNSASKAPACTSKQINLLTCNAANKVTCSKRESALMSQLFESPIKEGDKCNKVGGNQSHRVDERGNIVNKDQERYIWRGSDNGNALQAFDREVDCVAMSDEENVNSNVENQCDHKASNPEVEVTLGVDCITANESSFITDSLKRSGMFKCVKQKVHQRRLKRWKQLAFKSLTKMKDESIASFACTECGESFHSAWNLQKHVEMHGKTKEFKCAVCGKEFSYTSSLKTHLKRHVPDRRRSSSGTVKHKQRKLICTTCGKLSHSLYELEMHELKHAGAKPHKCMICEKSFAYIHILKLHMKYHQDAEDYHCEFCGKEYFNASSLWYHKLAHSGELQYFCVLCGKRFKTRSSCNRHKKKHNLSEEKILYNQCDACGKVFCDCKQTRSAFYEAIPQISRTVQHVCEHCNKVFNQIEDYCKHMTQHTGKNLSSA</sequence>
<dbReference type="InterPro" id="IPR036236">
    <property type="entry name" value="Znf_C2H2_sf"/>
</dbReference>
<keyword evidence="2 4" id="KW-0863">Zinc-finger</keyword>
<dbReference type="GO" id="GO:0000981">
    <property type="term" value="F:DNA-binding transcription factor activity, RNA polymerase II-specific"/>
    <property type="evidence" value="ECO:0007669"/>
    <property type="project" value="TreeGrafter"/>
</dbReference>
<evidence type="ECO:0000259" key="6">
    <source>
        <dbReference type="PROSITE" id="PS50157"/>
    </source>
</evidence>
<dbReference type="SUPFAM" id="SSF57667">
    <property type="entry name" value="beta-beta-alpha zinc fingers"/>
    <property type="match status" value="4"/>
</dbReference>
<feature type="domain" description="C2H2-type" evidence="6">
    <location>
        <begin position="563"/>
        <end position="590"/>
    </location>
</feature>
<evidence type="ECO:0000259" key="5">
    <source>
        <dbReference type="PROSITE" id="PS50097"/>
    </source>
</evidence>
<dbReference type="SMART" id="SM00225">
    <property type="entry name" value="BTB"/>
    <property type="match status" value="1"/>
</dbReference>
<feature type="domain" description="C2H2-type" evidence="6">
    <location>
        <begin position="438"/>
        <end position="465"/>
    </location>
</feature>
<feature type="domain" description="C2H2-type" evidence="6">
    <location>
        <begin position="535"/>
        <end position="562"/>
    </location>
</feature>
<reference evidence="7 8" key="1">
    <citation type="journal article" date="2018" name="Nat. Ecol. Evol.">
        <title>Shark genomes provide insights into elasmobranch evolution and the origin of vertebrates.</title>
        <authorList>
            <person name="Hara Y"/>
            <person name="Yamaguchi K"/>
            <person name="Onimaru K"/>
            <person name="Kadota M"/>
            <person name="Koyanagi M"/>
            <person name="Keeley SD"/>
            <person name="Tatsumi K"/>
            <person name="Tanaka K"/>
            <person name="Motone F"/>
            <person name="Kageyama Y"/>
            <person name="Nozu R"/>
            <person name="Adachi N"/>
            <person name="Nishimura O"/>
            <person name="Nakagawa R"/>
            <person name="Tanegashima C"/>
            <person name="Kiyatake I"/>
            <person name="Matsumoto R"/>
            <person name="Murakumo K"/>
            <person name="Nishida K"/>
            <person name="Terakita A"/>
            <person name="Kuratani S"/>
            <person name="Sato K"/>
            <person name="Hyodo S Kuraku.S."/>
        </authorList>
    </citation>
    <scope>NUCLEOTIDE SEQUENCE [LARGE SCALE GENOMIC DNA]</scope>
</reference>
<dbReference type="GO" id="GO:0008270">
    <property type="term" value="F:zinc ion binding"/>
    <property type="evidence" value="ECO:0007669"/>
    <property type="project" value="UniProtKB-KW"/>
</dbReference>
<dbReference type="PROSITE" id="PS50157">
    <property type="entry name" value="ZINC_FINGER_C2H2_2"/>
    <property type="match status" value="7"/>
</dbReference>
<dbReference type="Pfam" id="PF00651">
    <property type="entry name" value="BTB"/>
    <property type="match status" value="1"/>
</dbReference>
<organism evidence="7 8">
    <name type="scientific">Chiloscyllium punctatum</name>
    <name type="common">Brownbanded bambooshark</name>
    <name type="synonym">Hemiscyllium punctatum</name>
    <dbReference type="NCBI Taxonomy" id="137246"/>
    <lineage>
        <taxon>Eukaryota</taxon>
        <taxon>Metazoa</taxon>
        <taxon>Chordata</taxon>
        <taxon>Craniata</taxon>
        <taxon>Vertebrata</taxon>
        <taxon>Chondrichthyes</taxon>
        <taxon>Elasmobranchii</taxon>
        <taxon>Galeomorphii</taxon>
        <taxon>Galeoidea</taxon>
        <taxon>Orectolobiformes</taxon>
        <taxon>Hemiscylliidae</taxon>
        <taxon>Chiloscyllium</taxon>
    </lineage>
</organism>
<dbReference type="PANTHER" id="PTHR46105:SF4">
    <property type="entry name" value="ZINC FINGER AND BTB DOMAIN-CONTAINING PROTEIN 7B"/>
    <property type="match status" value="1"/>
</dbReference>
<dbReference type="Gene3D" id="3.30.160.60">
    <property type="entry name" value="Classic Zinc Finger"/>
    <property type="match status" value="4"/>
</dbReference>
<dbReference type="SUPFAM" id="SSF54695">
    <property type="entry name" value="POZ domain"/>
    <property type="match status" value="1"/>
</dbReference>
<dbReference type="Pfam" id="PF00096">
    <property type="entry name" value="zf-C2H2"/>
    <property type="match status" value="2"/>
</dbReference>
<dbReference type="PROSITE" id="PS00028">
    <property type="entry name" value="ZINC_FINGER_C2H2_1"/>
    <property type="match status" value="6"/>
</dbReference>
<dbReference type="SMART" id="SM00355">
    <property type="entry name" value="ZnF_C2H2"/>
    <property type="match status" value="7"/>
</dbReference>
<name>A0A401RZS2_CHIPU</name>
<dbReference type="GO" id="GO:0000978">
    <property type="term" value="F:RNA polymerase II cis-regulatory region sequence-specific DNA binding"/>
    <property type="evidence" value="ECO:0007669"/>
    <property type="project" value="TreeGrafter"/>
</dbReference>
<evidence type="ECO:0000313" key="7">
    <source>
        <dbReference type="EMBL" id="GCC23636.1"/>
    </source>
</evidence>
<dbReference type="InterPro" id="IPR050457">
    <property type="entry name" value="ZnFinger_BTB_dom_contain"/>
</dbReference>
<feature type="domain" description="BTB" evidence="5">
    <location>
        <begin position="120"/>
        <end position="188"/>
    </location>
</feature>
<evidence type="ECO:0000256" key="1">
    <source>
        <dbReference type="ARBA" id="ARBA00022723"/>
    </source>
</evidence>
<dbReference type="InterPro" id="IPR000210">
    <property type="entry name" value="BTB/POZ_dom"/>
</dbReference>
<dbReference type="STRING" id="137246.A0A401RZS2"/>
<dbReference type="AlphaFoldDB" id="A0A401RZS2"/>
<feature type="domain" description="C2H2-type" evidence="6">
    <location>
        <begin position="410"/>
        <end position="437"/>
    </location>
</feature>
<evidence type="ECO:0000256" key="2">
    <source>
        <dbReference type="ARBA" id="ARBA00022771"/>
    </source>
</evidence>
<dbReference type="InterPro" id="IPR011333">
    <property type="entry name" value="SKP1/BTB/POZ_sf"/>
</dbReference>
<dbReference type="EMBL" id="BEZZ01000035">
    <property type="protein sequence ID" value="GCC23636.1"/>
    <property type="molecule type" value="Genomic_DNA"/>
</dbReference>
<dbReference type="Gene3D" id="3.30.710.10">
    <property type="entry name" value="Potassium Channel Kv1.1, Chain A"/>
    <property type="match status" value="1"/>
</dbReference>
<keyword evidence="1" id="KW-0479">Metal-binding</keyword>
<gene>
    <name evidence="7" type="ORF">chiPu_0002034</name>
</gene>
<keyword evidence="3" id="KW-0862">Zinc</keyword>
<feature type="domain" description="C2H2-type" evidence="6">
    <location>
        <begin position="479"/>
        <end position="506"/>
    </location>
</feature>
<evidence type="ECO:0000256" key="3">
    <source>
        <dbReference type="ARBA" id="ARBA00022833"/>
    </source>
</evidence>
<dbReference type="InterPro" id="IPR013087">
    <property type="entry name" value="Znf_C2H2_type"/>
</dbReference>
<proteinExistence type="predicted"/>
<comment type="caution">
    <text evidence="7">The sequence shown here is derived from an EMBL/GenBank/DDBJ whole genome shotgun (WGS) entry which is preliminary data.</text>
</comment>
<feature type="domain" description="C2H2-type" evidence="6">
    <location>
        <begin position="507"/>
        <end position="534"/>
    </location>
</feature>
<dbReference type="OrthoDB" id="8922241at2759"/>
<dbReference type="Proteomes" id="UP000287033">
    <property type="component" value="Unassembled WGS sequence"/>
</dbReference>
<dbReference type="OMA" id="ASSLWYH"/>
<accession>A0A401RZS2</accession>
<evidence type="ECO:0000256" key="4">
    <source>
        <dbReference type="PROSITE-ProRule" id="PRU00042"/>
    </source>
</evidence>
<dbReference type="PANTHER" id="PTHR46105">
    <property type="entry name" value="AGAP004733-PA"/>
    <property type="match status" value="1"/>
</dbReference>
<protein>
    <submittedName>
        <fullName evidence="7">Uncharacterized protein</fullName>
    </submittedName>
</protein>
<evidence type="ECO:0000313" key="8">
    <source>
        <dbReference type="Proteomes" id="UP000287033"/>
    </source>
</evidence>
<keyword evidence="8" id="KW-1185">Reference proteome</keyword>
<dbReference type="PROSITE" id="PS50097">
    <property type="entry name" value="BTB"/>
    <property type="match status" value="1"/>
</dbReference>
<feature type="domain" description="C2H2-type" evidence="6">
    <location>
        <begin position="627"/>
        <end position="654"/>
    </location>
</feature>